<organism evidence="2">
    <name type="scientific">Rhodnius prolixus</name>
    <name type="common">Triatomid bug</name>
    <dbReference type="NCBI Taxonomy" id="13249"/>
    <lineage>
        <taxon>Eukaryota</taxon>
        <taxon>Metazoa</taxon>
        <taxon>Ecdysozoa</taxon>
        <taxon>Arthropoda</taxon>
        <taxon>Hexapoda</taxon>
        <taxon>Insecta</taxon>
        <taxon>Pterygota</taxon>
        <taxon>Neoptera</taxon>
        <taxon>Paraneoptera</taxon>
        <taxon>Hemiptera</taxon>
        <taxon>Heteroptera</taxon>
        <taxon>Panheteroptera</taxon>
        <taxon>Cimicomorpha</taxon>
        <taxon>Reduviidae</taxon>
        <taxon>Triatominae</taxon>
        <taxon>Rhodnius</taxon>
    </lineage>
</organism>
<feature type="transmembrane region" description="Helical" evidence="1">
    <location>
        <begin position="89"/>
        <end position="109"/>
    </location>
</feature>
<dbReference type="EMBL" id="GHKJ01001034">
    <property type="protein sequence ID" value="MOY46064.1"/>
    <property type="molecule type" value="Transcribed_RNA"/>
</dbReference>
<protein>
    <submittedName>
        <fullName evidence="2">Protein rhodnius neglectus</fullName>
    </submittedName>
</protein>
<reference evidence="2" key="1">
    <citation type="submission" date="2019-04" db="EMBL/GenBank/DDBJ databases">
        <title>Analysis of the testis transcriptome of the Chagas disease vector Rhodnius prolixus.</title>
        <authorList>
            <person name="Cesar J."/>
            <person name="Ribeiro J.M."/>
            <person name="Pereira M.H."/>
            <person name="Araujo R.N."/>
            <person name="Gontijo N.F."/>
            <person name="Pessoa G."/>
            <person name="Sant'Anna M.V."/>
            <person name="Sorgine M.H."/>
            <person name="Majerowicz D."/>
            <person name="Carvalho A.B."/>
            <person name="Braz G."/>
            <person name="Mesquita R."/>
            <person name="Lagerblad P.O."/>
            <person name="Koerich L.B."/>
        </authorList>
    </citation>
    <scope>NUCLEOTIDE SEQUENCE</scope>
</reference>
<keyword evidence="1" id="KW-0812">Transmembrane</keyword>
<evidence type="ECO:0000313" key="2">
    <source>
        <dbReference type="EMBL" id="MOY46064.1"/>
    </source>
</evidence>
<keyword evidence="1" id="KW-1133">Transmembrane helix</keyword>
<dbReference type="AlphaFoldDB" id="A0A4V0Y8T0"/>
<dbReference type="PANTHER" id="PTHR36694">
    <property type="entry name" value="PASIFLORA 1, ISOFORM A-RELATED"/>
    <property type="match status" value="1"/>
</dbReference>
<dbReference type="PANTHER" id="PTHR36694:SF11">
    <property type="entry name" value="LP21121P-RELATED"/>
    <property type="match status" value="1"/>
</dbReference>
<feature type="transmembrane region" description="Helical" evidence="1">
    <location>
        <begin position="130"/>
        <end position="151"/>
    </location>
</feature>
<accession>A0A4V0Y8T0</accession>
<evidence type="ECO:0000256" key="1">
    <source>
        <dbReference type="SAM" id="Phobius"/>
    </source>
</evidence>
<name>A0A4V0Y8T0_RHOPR</name>
<proteinExistence type="predicted"/>
<feature type="transmembrane region" description="Helical" evidence="1">
    <location>
        <begin position="22"/>
        <end position="40"/>
    </location>
</feature>
<feature type="transmembrane region" description="Helical" evidence="1">
    <location>
        <begin position="61"/>
        <end position="83"/>
    </location>
</feature>
<sequence length="155" mass="17138">MPGIPQLKTCCCCFTTETGSKIIGWLETIFGIIGVIIYALSFNDETKKYVNIGNAGSAVEAVSLVSSCIAIILGIFLIVSIYMENMSYVRLWVFMSIIVLVINLVLYITRIILLLQGVTENRGAVVGGQVIGLIVTFIIASYFILVVYSYYREEQ</sequence>
<keyword evidence="1" id="KW-0472">Membrane</keyword>